<gene>
    <name evidence="2" type="ordered locus">Marky_0870</name>
</gene>
<dbReference type="AlphaFoldDB" id="F2NP28"/>
<keyword evidence="3" id="KW-1185">Reference proteome</keyword>
<dbReference type="OrthoDB" id="155998at2"/>
<dbReference type="Proteomes" id="UP000007030">
    <property type="component" value="Chromosome"/>
</dbReference>
<dbReference type="CDD" id="cd00090">
    <property type="entry name" value="HTH_ARSR"/>
    <property type="match status" value="1"/>
</dbReference>
<dbReference type="Gene3D" id="1.10.10.10">
    <property type="entry name" value="Winged helix-like DNA-binding domain superfamily/Winged helix DNA-binding domain"/>
    <property type="match status" value="1"/>
</dbReference>
<dbReference type="SUPFAM" id="SSF46785">
    <property type="entry name" value="Winged helix' DNA-binding domain"/>
    <property type="match status" value="1"/>
</dbReference>
<reference evidence="2 3" key="1">
    <citation type="journal article" date="2012" name="Stand. Genomic Sci.">
        <title>Complete genome sequence of the aerobic, heterotroph Marinithermus hydrothermalis type strain (T1(T)) from a deep-sea hydrothermal vent chimney.</title>
        <authorList>
            <person name="Copeland A."/>
            <person name="Gu W."/>
            <person name="Yasawong M."/>
            <person name="Lapidus A."/>
            <person name="Lucas S."/>
            <person name="Deshpande S."/>
            <person name="Pagani I."/>
            <person name="Tapia R."/>
            <person name="Cheng J.F."/>
            <person name="Goodwin L.A."/>
            <person name="Pitluck S."/>
            <person name="Liolios K."/>
            <person name="Ivanova N."/>
            <person name="Mavromatis K."/>
            <person name="Mikhailova N."/>
            <person name="Pati A."/>
            <person name="Chen A."/>
            <person name="Palaniappan K."/>
            <person name="Land M."/>
            <person name="Pan C."/>
            <person name="Brambilla E.M."/>
            <person name="Rohde M."/>
            <person name="Tindall B.J."/>
            <person name="Sikorski J."/>
            <person name="Goker M."/>
            <person name="Detter J.C."/>
            <person name="Bristow J."/>
            <person name="Eisen J.A."/>
            <person name="Markowitz V."/>
            <person name="Hugenholtz P."/>
            <person name="Kyrpides N.C."/>
            <person name="Klenk H.P."/>
            <person name="Woyke T."/>
        </authorList>
    </citation>
    <scope>NUCLEOTIDE SEQUENCE [LARGE SCALE GENOMIC DNA]</scope>
    <source>
        <strain evidence="3">DSM 14884 / JCM 11576 / T1</strain>
    </source>
</reference>
<dbReference type="PANTHER" id="PTHR38600">
    <property type="entry name" value="TRANSCRIPTIONAL REGULATORY PROTEIN"/>
    <property type="match status" value="1"/>
</dbReference>
<dbReference type="eggNOG" id="COG2345">
    <property type="taxonomic scope" value="Bacteria"/>
</dbReference>
<sequence length="203" mass="22835">MVGLGETKLRILERLRTRSASAGDLARELGLSRVAVHRHLADLEAHGLVRARTEKCAGRGRPRQVFQAVDAEAPYARMCGDMLAHLRELYGPDAVFEVLEARNARVKAELEPRMQGRSLEARLELLAEFLTERGYQAEVHREAGRYTLKQRRCPKLALAMEHDELCQAELRLYQDLLGVPVAQECRIAGGCGCCRYRVEEPEG</sequence>
<evidence type="ECO:0000313" key="2">
    <source>
        <dbReference type="EMBL" id="AEB11616.1"/>
    </source>
</evidence>
<accession>F2NP28</accession>
<dbReference type="SMART" id="SM00418">
    <property type="entry name" value="HTH_ARSR"/>
    <property type="match status" value="1"/>
</dbReference>
<dbReference type="KEGG" id="mhd:Marky_0870"/>
<dbReference type="STRING" id="869210.Marky_0870"/>
<evidence type="ECO:0000259" key="1">
    <source>
        <dbReference type="SMART" id="SM00418"/>
    </source>
</evidence>
<organism evidence="2 3">
    <name type="scientific">Marinithermus hydrothermalis (strain DSM 14884 / JCM 11576 / T1)</name>
    <dbReference type="NCBI Taxonomy" id="869210"/>
    <lineage>
        <taxon>Bacteria</taxon>
        <taxon>Thermotogati</taxon>
        <taxon>Deinococcota</taxon>
        <taxon>Deinococci</taxon>
        <taxon>Thermales</taxon>
        <taxon>Thermaceae</taxon>
        <taxon>Marinithermus</taxon>
    </lineage>
</organism>
<dbReference type="InterPro" id="IPR011991">
    <property type="entry name" value="ArsR-like_HTH"/>
</dbReference>
<dbReference type="InterPro" id="IPR036388">
    <property type="entry name" value="WH-like_DNA-bd_sf"/>
</dbReference>
<dbReference type="InterPro" id="IPR001845">
    <property type="entry name" value="HTH_ArsR_DNA-bd_dom"/>
</dbReference>
<dbReference type="EMBL" id="CP002630">
    <property type="protein sequence ID" value="AEB11616.1"/>
    <property type="molecule type" value="Genomic_DNA"/>
</dbReference>
<proteinExistence type="predicted"/>
<name>F2NP28_MARHT</name>
<dbReference type="RefSeq" id="WP_013703666.1">
    <property type="nucleotide sequence ID" value="NC_015387.1"/>
</dbReference>
<protein>
    <submittedName>
        <fullName evidence="2">Transcriptional regulator, ArsR family</fullName>
    </submittedName>
</protein>
<feature type="domain" description="HTH arsR-type" evidence="1">
    <location>
        <begin position="1"/>
        <end position="84"/>
    </location>
</feature>
<dbReference type="GO" id="GO:0003700">
    <property type="term" value="F:DNA-binding transcription factor activity"/>
    <property type="evidence" value="ECO:0007669"/>
    <property type="project" value="InterPro"/>
</dbReference>
<evidence type="ECO:0000313" key="3">
    <source>
        <dbReference type="Proteomes" id="UP000007030"/>
    </source>
</evidence>
<dbReference type="HOGENOM" id="CLU_078469_2_1_0"/>
<dbReference type="PANTHER" id="PTHR38600:SF1">
    <property type="entry name" value="TRANSCRIPTIONAL REGULATORY PROTEIN"/>
    <property type="match status" value="1"/>
</dbReference>
<dbReference type="InterPro" id="IPR036390">
    <property type="entry name" value="WH_DNA-bd_sf"/>
</dbReference>
<dbReference type="Pfam" id="PF01022">
    <property type="entry name" value="HTH_5"/>
    <property type="match status" value="1"/>
</dbReference>